<accession>A0A147BWY7</accession>
<name>A0A147BWY7_IXORI</name>
<protein>
    <submittedName>
        <fullName evidence="2">Putative secreted protein</fullName>
    </submittedName>
</protein>
<proteinExistence type="predicted"/>
<dbReference type="EMBL" id="GEGO01000123">
    <property type="protein sequence ID" value="JAR95281.1"/>
    <property type="molecule type" value="Transcribed_RNA"/>
</dbReference>
<evidence type="ECO:0000313" key="2">
    <source>
        <dbReference type="EMBL" id="JAR95281.1"/>
    </source>
</evidence>
<dbReference type="AlphaFoldDB" id="A0A147BWY7"/>
<reference evidence="2" key="1">
    <citation type="journal article" date="2018" name="PLoS Negl. Trop. Dis.">
        <title>Sialome diversity of ticks revealed by RNAseq of single tick salivary glands.</title>
        <authorList>
            <person name="Perner J."/>
            <person name="Kropackova S."/>
            <person name="Kopacek P."/>
            <person name="Ribeiro J.M."/>
        </authorList>
    </citation>
    <scope>NUCLEOTIDE SEQUENCE</scope>
    <source>
        <strain evidence="2">Siblings of single egg batch collected in Ceske Budejovice</strain>
        <tissue evidence="2">Salivary glands</tissue>
    </source>
</reference>
<organism evidence="2">
    <name type="scientific">Ixodes ricinus</name>
    <name type="common">Common tick</name>
    <name type="synonym">Acarus ricinus</name>
    <dbReference type="NCBI Taxonomy" id="34613"/>
    <lineage>
        <taxon>Eukaryota</taxon>
        <taxon>Metazoa</taxon>
        <taxon>Ecdysozoa</taxon>
        <taxon>Arthropoda</taxon>
        <taxon>Chelicerata</taxon>
        <taxon>Arachnida</taxon>
        <taxon>Acari</taxon>
        <taxon>Parasitiformes</taxon>
        <taxon>Ixodida</taxon>
        <taxon>Ixodoidea</taxon>
        <taxon>Ixodidae</taxon>
        <taxon>Ixodinae</taxon>
        <taxon>Ixodes</taxon>
    </lineage>
</organism>
<evidence type="ECO:0000256" key="1">
    <source>
        <dbReference type="SAM" id="SignalP"/>
    </source>
</evidence>
<sequence>MCRNISNMLLVLFAVVLGLPASQGEVSNNDPFGCYLAVKRVGDILCQLDGYAKSTGLGYQTCKLECEGGSVQLPEEACSNGGVQVSHNQIFPLPSRFFVVVILRVLVI</sequence>
<feature type="chain" id="PRO_5007543201" evidence="1">
    <location>
        <begin position="25"/>
        <end position="108"/>
    </location>
</feature>
<keyword evidence="1" id="KW-0732">Signal</keyword>
<feature type="signal peptide" evidence="1">
    <location>
        <begin position="1"/>
        <end position="24"/>
    </location>
</feature>